<dbReference type="InterPro" id="IPR054416">
    <property type="entry name" value="GST_UstS-like_C"/>
</dbReference>
<dbReference type="AlphaFoldDB" id="A0A9P5Y8C3"/>
<dbReference type="Proteomes" id="UP000807353">
    <property type="component" value="Unassembled WGS sequence"/>
</dbReference>
<dbReference type="PANTHER" id="PTHR43968">
    <property type="match status" value="1"/>
</dbReference>
<dbReference type="InterPro" id="IPR004045">
    <property type="entry name" value="Glutathione_S-Trfase_N"/>
</dbReference>
<dbReference type="Gene3D" id="1.20.1050.10">
    <property type="match status" value="1"/>
</dbReference>
<reference evidence="2" key="1">
    <citation type="submission" date="2020-11" db="EMBL/GenBank/DDBJ databases">
        <authorList>
            <consortium name="DOE Joint Genome Institute"/>
            <person name="Ahrendt S."/>
            <person name="Riley R."/>
            <person name="Andreopoulos W."/>
            <person name="Labutti K."/>
            <person name="Pangilinan J."/>
            <person name="Ruiz-Duenas F.J."/>
            <person name="Barrasa J.M."/>
            <person name="Sanchez-Garcia M."/>
            <person name="Camarero S."/>
            <person name="Miyauchi S."/>
            <person name="Serrano A."/>
            <person name="Linde D."/>
            <person name="Babiker R."/>
            <person name="Drula E."/>
            <person name="Ayuso-Fernandez I."/>
            <person name="Pacheco R."/>
            <person name="Padilla G."/>
            <person name="Ferreira P."/>
            <person name="Barriuso J."/>
            <person name="Kellner H."/>
            <person name="Castanera R."/>
            <person name="Alfaro M."/>
            <person name="Ramirez L."/>
            <person name="Pisabarro A.G."/>
            <person name="Kuo A."/>
            <person name="Tritt A."/>
            <person name="Lipzen A."/>
            <person name="He G."/>
            <person name="Yan M."/>
            <person name="Ng V."/>
            <person name="Cullen D."/>
            <person name="Martin F."/>
            <person name="Rosso M.-N."/>
            <person name="Henrissat B."/>
            <person name="Hibbett D."/>
            <person name="Martinez A.T."/>
            <person name="Grigoriev I.V."/>
        </authorList>
    </citation>
    <scope>NUCLEOTIDE SEQUENCE</scope>
    <source>
        <strain evidence="2">CBS 247.69</strain>
    </source>
</reference>
<dbReference type="OrthoDB" id="4951845at2759"/>
<gene>
    <name evidence="2" type="ORF">BDZ94DRAFT_1257437</name>
</gene>
<comment type="caution">
    <text evidence="2">The sequence shown here is derived from an EMBL/GenBank/DDBJ whole genome shotgun (WGS) entry which is preliminary data.</text>
</comment>
<dbReference type="InterPro" id="IPR036249">
    <property type="entry name" value="Thioredoxin-like_sf"/>
</dbReference>
<protein>
    <recommendedName>
        <fullName evidence="1">GST N-terminal domain-containing protein</fullName>
    </recommendedName>
</protein>
<dbReference type="SUPFAM" id="SSF52833">
    <property type="entry name" value="Thioredoxin-like"/>
    <property type="match status" value="1"/>
</dbReference>
<evidence type="ECO:0000313" key="2">
    <source>
        <dbReference type="EMBL" id="KAF9464054.1"/>
    </source>
</evidence>
<dbReference type="Gene3D" id="3.40.30.10">
    <property type="entry name" value="Glutaredoxin"/>
    <property type="match status" value="1"/>
</dbReference>
<dbReference type="PANTHER" id="PTHR43968:SF6">
    <property type="entry name" value="GLUTATHIONE S-TRANSFERASE OMEGA"/>
    <property type="match status" value="1"/>
</dbReference>
<dbReference type="GO" id="GO:0005737">
    <property type="term" value="C:cytoplasm"/>
    <property type="evidence" value="ECO:0007669"/>
    <property type="project" value="TreeGrafter"/>
</dbReference>
<dbReference type="InterPro" id="IPR036282">
    <property type="entry name" value="Glutathione-S-Trfase_C_sf"/>
</dbReference>
<dbReference type="SUPFAM" id="SSF47616">
    <property type="entry name" value="GST C-terminal domain-like"/>
    <property type="match status" value="1"/>
</dbReference>
<sequence>MSNLITFYDIPSTAPGNAWSPNTCKTRYSLNFKGIPYKTEWVEYPDIEAVCRKLGIVTAYKKEDGTPLYTLPAIYDPSTGTALADSILIAEYLDEKYPETPKLFPPGTRSLQQAALQAFASTLDPLWQFVLPATNGILNPRSEEYFRRTRESQYGKKLEDIPPVGKKKDEECAKVKAAFETVDGWLQKGKGPGESYFMGSTVCFTDLVIASYILWVRKIFGEASPEWQEVTAWSDGRWAKFMKGLEKYEKVV</sequence>
<dbReference type="EMBL" id="MU150257">
    <property type="protein sequence ID" value="KAF9464054.1"/>
    <property type="molecule type" value="Genomic_DNA"/>
</dbReference>
<dbReference type="Pfam" id="PF13409">
    <property type="entry name" value="GST_N_2"/>
    <property type="match status" value="1"/>
</dbReference>
<dbReference type="PROSITE" id="PS50404">
    <property type="entry name" value="GST_NTER"/>
    <property type="match status" value="1"/>
</dbReference>
<name>A0A9P5Y8C3_9AGAR</name>
<organism evidence="2 3">
    <name type="scientific">Collybia nuda</name>
    <dbReference type="NCBI Taxonomy" id="64659"/>
    <lineage>
        <taxon>Eukaryota</taxon>
        <taxon>Fungi</taxon>
        <taxon>Dikarya</taxon>
        <taxon>Basidiomycota</taxon>
        <taxon>Agaricomycotina</taxon>
        <taxon>Agaricomycetes</taxon>
        <taxon>Agaricomycetidae</taxon>
        <taxon>Agaricales</taxon>
        <taxon>Tricholomatineae</taxon>
        <taxon>Clitocybaceae</taxon>
        <taxon>Collybia</taxon>
    </lineage>
</organism>
<evidence type="ECO:0000259" key="1">
    <source>
        <dbReference type="PROSITE" id="PS50404"/>
    </source>
</evidence>
<dbReference type="InterPro" id="IPR050983">
    <property type="entry name" value="GST_Omega/HSP26"/>
</dbReference>
<evidence type="ECO:0000313" key="3">
    <source>
        <dbReference type="Proteomes" id="UP000807353"/>
    </source>
</evidence>
<proteinExistence type="predicted"/>
<accession>A0A9P5Y8C3</accession>
<dbReference type="Pfam" id="PF22041">
    <property type="entry name" value="GST_C_7"/>
    <property type="match status" value="1"/>
</dbReference>
<keyword evidence="3" id="KW-1185">Reference proteome</keyword>
<dbReference type="CDD" id="cd03038">
    <property type="entry name" value="GST_N_etherase_LigE"/>
    <property type="match status" value="1"/>
</dbReference>
<feature type="domain" description="GST N-terminal" evidence="1">
    <location>
        <begin position="10"/>
        <end position="101"/>
    </location>
</feature>